<dbReference type="Pfam" id="PF00248">
    <property type="entry name" value="Aldo_ket_red"/>
    <property type="match status" value="1"/>
</dbReference>
<dbReference type="PANTHER" id="PTHR43625">
    <property type="entry name" value="AFLATOXIN B1 ALDEHYDE REDUCTASE"/>
    <property type="match status" value="1"/>
</dbReference>
<name>A0AAV0P566_9ROSI</name>
<comment type="caution">
    <text evidence="4">The sequence shown here is derived from an EMBL/GenBank/DDBJ whole genome shotgun (WGS) entry which is preliminary data.</text>
</comment>
<dbReference type="GO" id="GO:0005737">
    <property type="term" value="C:cytoplasm"/>
    <property type="evidence" value="ECO:0007669"/>
    <property type="project" value="TreeGrafter"/>
</dbReference>
<evidence type="ECO:0000313" key="5">
    <source>
        <dbReference type="Proteomes" id="UP001154282"/>
    </source>
</evidence>
<dbReference type="AlphaFoldDB" id="A0AAV0P566"/>
<dbReference type="GO" id="GO:0016491">
    <property type="term" value="F:oxidoreductase activity"/>
    <property type="evidence" value="ECO:0007669"/>
    <property type="project" value="UniProtKB-KW"/>
</dbReference>
<dbReference type="EMBL" id="CAMGYJ010000008">
    <property type="protein sequence ID" value="CAI0465702.1"/>
    <property type="molecule type" value="Genomic_DNA"/>
</dbReference>
<keyword evidence="5" id="KW-1185">Reference proteome</keyword>
<dbReference type="Proteomes" id="UP001154282">
    <property type="component" value="Unassembled WGS sequence"/>
</dbReference>
<protein>
    <recommendedName>
        <fullName evidence="3">NADP-dependent oxidoreductase domain-containing protein</fullName>
    </recommendedName>
</protein>
<dbReference type="PRINTS" id="PR00069">
    <property type="entry name" value="ALDKETRDTASE"/>
</dbReference>
<dbReference type="InterPro" id="IPR020471">
    <property type="entry name" value="AKR"/>
</dbReference>
<keyword evidence="1" id="KW-0521">NADP</keyword>
<dbReference type="PANTHER" id="PTHR43625:SF65">
    <property type="entry name" value="NADP-DEPENDENT OXIDOREDUCTASE DOMAIN-CONTAINING PROTEIN"/>
    <property type="match status" value="1"/>
</dbReference>
<reference evidence="4" key="1">
    <citation type="submission" date="2022-08" db="EMBL/GenBank/DDBJ databases">
        <authorList>
            <person name="Gutierrez-Valencia J."/>
        </authorList>
    </citation>
    <scope>NUCLEOTIDE SEQUENCE</scope>
</reference>
<dbReference type="InterPro" id="IPR036812">
    <property type="entry name" value="NAD(P)_OxRdtase_dom_sf"/>
</dbReference>
<dbReference type="Gene3D" id="3.20.20.100">
    <property type="entry name" value="NADP-dependent oxidoreductase domain"/>
    <property type="match status" value="1"/>
</dbReference>
<evidence type="ECO:0000256" key="1">
    <source>
        <dbReference type="ARBA" id="ARBA00022857"/>
    </source>
</evidence>
<sequence length="370" mass="40896">MLMLFIPLQQYICNTHHGAERLNKMENPQQTQIPKVKLGNQGLEVSRLGFGCASLAGTKSAPLSHEEACSLIAHAVKSGITFIDTSDLYGNDHESEIMVGKALKQFPREEIQLATKFGLYITEAGEYRVDGRPEYVRKCCEASLARLGVDCIDLYYQHRVDQSVPIEDTMEELKKLVNEGKIKYIGLSEPSPGTIRRAHAIHPISALQMQYSLWSRDIEQEIIPLCRELGIGLVAYSPLGVGFFAGKAVVETFPDDSESHVYHPRFAAENVHKNKVLYTRVANLATKHGCTPPQLALAWLLHQGNDIIPLPGTTKVKNLDNNLGSLALTLTEADVEEISDAVPIDEVSGAETYAVVAEYVWKLADTPSKQ</sequence>
<dbReference type="InterPro" id="IPR050791">
    <property type="entry name" value="Aldo-Keto_reductase"/>
</dbReference>
<accession>A0AAV0P566</accession>
<dbReference type="CDD" id="cd19145">
    <property type="entry name" value="AKR_AKR13D1"/>
    <property type="match status" value="1"/>
</dbReference>
<dbReference type="InterPro" id="IPR023210">
    <property type="entry name" value="NADP_OxRdtase_dom"/>
</dbReference>
<evidence type="ECO:0000259" key="3">
    <source>
        <dbReference type="Pfam" id="PF00248"/>
    </source>
</evidence>
<proteinExistence type="predicted"/>
<gene>
    <name evidence="4" type="ORF">LITE_LOCUS36721</name>
</gene>
<evidence type="ECO:0000256" key="2">
    <source>
        <dbReference type="ARBA" id="ARBA00023002"/>
    </source>
</evidence>
<organism evidence="4 5">
    <name type="scientific">Linum tenue</name>
    <dbReference type="NCBI Taxonomy" id="586396"/>
    <lineage>
        <taxon>Eukaryota</taxon>
        <taxon>Viridiplantae</taxon>
        <taxon>Streptophyta</taxon>
        <taxon>Embryophyta</taxon>
        <taxon>Tracheophyta</taxon>
        <taxon>Spermatophyta</taxon>
        <taxon>Magnoliopsida</taxon>
        <taxon>eudicotyledons</taxon>
        <taxon>Gunneridae</taxon>
        <taxon>Pentapetalae</taxon>
        <taxon>rosids</taxon>
        <taxon>fabids</taxon>
        <taxon>Malpighiales</taxon>
        <taxon>Linaceae</taxon>
        <taxon>Linum</taxon>
    </lineage>
</organism>
<keyword evidence="2" id="KW-0560">Oxidoreductase</keyword>
<dbReference type="SUPFAM" id="SSF51430">
    <property type="entry name" value="NAD(P)-linked oxidoreductase"/>
    <property type="match status" value="1"/>
</dbReference>
<feature type="domain" description="NADP-dependent oxidoreductase" evidence="3">
    <location>
        <begin position="47"/>
        <end position="340"/>
    </location>
</feature>
<evidence type="ECO:0000313" key="4">
    <source>
        <dbReference type="EMBL" id="CAI0465702.1"/>
    </source>
</evidence>